<dbReference type="GO" id="GO:0003924">
    <property type="term" value="F:GTPase activity"/>
    <property type="evidence" value="ECO:0007669"/>
    <property type="project" value="UniProtKB-UniRule"/>
</dbReference>
<dbReference type="GO" id="GO:0048500">
    <property type="term" value="C:signal recognition particle"/>
    <property type="evidence" value="ECO:0007669"/>
    <property type="project" value="UniProtKB-UniRule"/>
</dbReference>
<dbReference type="KEGG" id="seri:SERIO_v1c08750"/>
<evidence type="ECO:0000256" key="4">
    <source>
        <dbReference type="ARBA" id="ARBA00022884"/>
    </source>
</evidence>
<dbReference type="GO" id="GO:0008312">
    <property type="term" value="F:7S RNA binding"/>
    <property type="evidence" value="ECO:0007669"/>
    <property type="project" value="InterPro"/>
</dbReference>
<protein>
    <recommendedName>
        <fullName evidence="9">Signal recognition particle protein</fullName>
        <ecNumber evidence="9">3.6.5.4</ecNumber>
    </recommendedName>
    <alternativeName>
        <fullName evidence="9">Fifty-four homolog</fullName>
    </alternativeName>
</protein>
<dbReference type="SUPFAM" id="SSF47446">
    <property type="entry name" value="Signal peptide-binding domain"/>
    <property type="match status" value="1"/>
</dbReference>
<evidence type="ECO:0000256" key="1">
    <source>
        <dbReference type="ARBA" id="ARBA00005450"/>
    </source>
</evidence>
<evidence type="ECO:0000256" key="3">
    <source>
        <dbReference type="ARBA" id="ARBA00022801"/>
    </source>
</evidence>
<dbReference type="PANTHER" id="PTHR11564">
    <property type="entry name" value="SIGNAL RECOGNITION PARTICLE 54K PROTEIN SRP54"/>
    <property type="match status" value="1"/>
</dbReference>
<dbReference type="Gene3D" id="1.10.260.30">
    <property type="entry name" value="Signal recognition particle, SRP54 subunit, M-domain"/>
    <property type="match status" value="1"/>
</dbReference>
<feature type="domain" description="SRP54-type proteins GTP-binding" evidence="10">
    <location>
        <begin position="286"/>
        <end position="299"/>
    </location>
</feature>
<comment type="catalytic activity">
    <reaction evidence="8 9">
        <text>GTP + H2O = GDP + phosphate + H(+)</text>
        <dbReference type="Rhea" id="RHEA:19669"/>
        <dbReference type="ChEBI" id="CHEBI:15377"/>
        <dbReference type="ChEBI" id="CHEBI:15378"/>
        <dbReference type="ChEBI" id="CHEBI:37565"/>
        <dbReference type="ChEBI" id="CHEBI:43474"/>
        <dbReference type="ChEBI" id="CHEBI:58189"/>
        <dbReference type="EC" id="3.6.5.4"/>
    </reaction>
</comment>
<dbReference type="InterPro" id="IPR027417">
    <property type="entry name" value="P-loop_NTPase"/>
</dbReference>
<dbReference type="InterPro" id="IPR022941">
    <property type="entry name" value="SRP54"/>
</dbReference>
<dbReference type="InterPro" id="IPR013822">
    <property type="entry name" value="Signal_recog_particl_SRP54_hlx"/>
</dbReference>
<feature type="binding site" evidence="9">
    <location>
        <begin position="207"/>
        <end position="211"/>
    </location>
    <ligand>
        <name>GTP</name>
        <dbReference type="ChEBI" id="CHEBI:37565"/>
    </ligand>
</feature>
<comment type="domain">
    <text evidence="9">Composed of three domains: the N-terminal N domain, which is responsible for interactions with the ribosome, the central G domain, which binds GTP, and the C-terminal M domain, which binds the RNA and the signal sequence of the RNC.</text>
</comment>
<dbReference type="Gene3D" id="1.20.120.140">
    <property type="entry name" value="Signal recognition particle SRP54, nucleotide-binding domain"/>
    <property type="match status" value="1"/>
</dbReference>
<dbReference type="InterPro" id="IPR004125">
    <property type="entry name" value="Signal_recog_particle_SRP54_M"/>
</dbReference>
<dbReference type="HAMAP" id="MF_00306">
    <property type="entry name" value="SRP54"/>
    <property type="match status" value="1"/>
</dbReference>
<dbReference type="Gene3D" id="3.40.50.300">
    <property type="entry name" value="P-loop containing nucleotide triphosphate hydrolases"/>
    <property type="match status" value="1"/>
</dbReference>
<comment type="function">
    <text evidence="9">Involved in targeting and insertion of nascent membrane proteins into the cytoplasmic membrane. Binds to the hydrophobic signal sequence of the ribosome-nascent chain (RNC) as it emerges from the ribosomes. The SRP-RNC complex is then targeted to the cytoplasmic membrane where it interacts with the SRP receptor FtsY.</text>
</comment>
<dbReference type="InterPro" id="IPR000897">
    <property type="entry name" value="SRP54_GTPase_dom"/>
</dbReference>
<feature type="binding site" evidence="9">
    <location>
        <begin position="265"/>
        <end position="268"/>
    </location>
    <ligand>
        <name>GTP</name>
        <dbReference type="ChEBI" id="CHEBI:37565"/>
    </ligand>
</feature>
<dbReference type="PROSITE" id="PS00300">
    <property type="entry name" value="SRP54"/>
    <property type="match status" value="1"/>
</dbReference>
<keyword evidence="5 9" id="KW-0342">GTP-binding</keyword>
<gene>
    <name evidence="9 11" type="primary">ffh</name>
    <name evidence="11" type="ORF">SERIO_v1c08750</name>
</gene>
<proteinExistence type="inferred from homology"/>
<evidence type="ECO:0000256" key="8">
    <source>
        <dbReference type="ARBA" id="ARBA00048027"/>
    </source>
</evidence>
<evidence type="ECO:0000256" key="6">
    <source>
        <dbReference type="ARBA" id="ARBA00023135"/>
    </source>
</evidence>
<dbReference type="CDD" id="cd18539">
    <property type="entry name" value="SRP_G"/>
    <property type="match status" value="1"/>
</dbReference>
<dbReference type="AlphaFoldDB" id="A0A0H3XIV2"/>
<dbReference type="NCBIfam" id="TIGR00959">
    <property type="entry name" value="ffh"/>
    <property type="match status" value="1"/>
</dbReference>
<comment type="subcellular location">
    <subcellularLocation>
        <location evidence="9">Cytoplasm</location>
    </subcellularLocation>
    <text evidence="9">The SRP-RNC complex is targeted to the cytoplasmic membrane.</text>
</comment>
<reference evidence="12" key="2">
    <citation type="submission" date="2015-06" db="EMBL/GenBank/DDBJ databases">
        <title>Complete genome sequence of Spiroplasma eriocheiris TDA-040725-5 (DSM 21848).</title>
        <authorList>
            <person name="Lo W.-S."/>
            <person name="Kuo C.-H."/>
        </authorList>
    </citation>
    <scope>NUCLEOTIDE SEQUENCE [LARGE SCALE GENOMIC DNA]</scope>
    <source>
        <strain evidence="12">TDA-040725-5</strain>
    </source>
</reference>
<dbReference type="Pfam" id="PF02978">
    <property type="entry name" value="SRP_SPB"/>
    <property type="match status" value="1"/>
</dbReference>
<evidence type="ECO:0000256" key="5">
    <source>
        <dbReference type="ARBA" id="ARBA00023134"/>
    </source>
</evidence>
<dbReference type="Pfam" id="PF02881">
    <property type="entry name" value="SRP54_N"/>
    <property type="match status" value="1"/>
</dbReference>
<keyword evidence="2 9" id="KW-0547">Nucleotide-binding</keyword>
<dbReference type="SMART" id="SM00963">
    <property type="entry name" value="SRP54_N"/>
    <property type="match status" value="1"/>
</dbReference>
<evidence type="ECO:0000256" key="7">
    <source>
        <dbReference type="ARBA" id="ARBA00023274"/>
    </source>
</evidence>
<dbReference type="Pfam" id="PF00448">
    <property type="entry name" value="SRP54"/>
    <property type="match status" value="1"/>
</dbReference>
<keyword evidence="7 9" id="KW-0687">Ribonucleoprotein</keyword>
<sequence length="467" mass="52579">MYNYKEFDYIKNTRGVENMIGDFLAGKLKKSIEKNLKKSTLTEETVKETLREIRLALLEADVNNEVVKDFIKNVEQKAKGEYISEGLNASQMMIKIVHEELVNIFGKTVKEISLTSKPTIIMMVGLQGSGKTTTTGKISKLLEKKYHKKPLLVACDIYRPAAIDQLKTLGKNLNIDVFEKGTQNPVLTAQQAIEYAKTNKNDVILLDTAGRLHIDDELMTELKEIKKTVSPDEILIVVDGMTGQDIINVAEKFDDLLKLTGVVVTKLDGDARGGAALSITHLTKLPIKFIGTGEGMSNLQIFYPDRLADRILGMGDVQTLFEKAKDVLDERDIKKTMNRMMMGQFDLQDLLNQMRQLSKMGKMGGIMKLIPGMPKISEEKIIEAERKLKVTEVLLSSMTVKERREPRLLKHISRKTRIIKGSGRSEKEYNELINQFEKTKKQVDEMAKQIKSGRMPTKGFGGFGGFN</sequence>
<evidence type="ECO:0000256" key="2">
    <source>
        <dbReference type="ARBA" id="ARBA00022741"/>
    </source>
</evidence>
<keyword evidence="9" id="KW-0963">Cytoplasm</keyword>
<feature type="binding site" evidence="9">
    <location>
        <begin position="125"/>
        <end position="132"/>
    </location>
    <ligand>
        <name>GTP</name>
        <dbReference type="ChEBI" id="CHEBI:37565"/>
    </ligand>
</feature>
<dbReference type="SUPFAM" id="SSF52540">
    <property type="entry name" value="P-loop containing nucleoside triphosphate hydrolases"/>
    <property type="match status" value="1"/>
</dbReference>
<name>A0A0H3XIV2_9MOLU</name>
<dbReference type="InterPro" id="IPR042101">
    <property type="entry name" value="SRP54_N_sf"/>
</dbReference>
<dbReference type="InterPro" id="IPR004780">
    <property type="entry name" value="SRP"/>
</dbReference>
<keyword evidence="4 9" id="KW-0694">RNA-binding</keyword>
<dbReference type="Proteomes" id="UP000035661">
    <property type="component" value="Chromosome"/>
</dbReference>
<dbReference type="EMBL" id="CP011856">
    <property type="protein sequence ID" value="AKM54435.1"/>
    <property type="molecule type" value="Genomic_DNA"/>
</dbReference>
<dbReference type="PATRIC" id="fig|743698.3.peg.882"/>
<evidence type="ECO:0000256" key="9">
    <source>
        <dbReference type="HAMAP-Rule" id="MF_00306"/>
    </source>
</evidence>
<evidence type="ECO:0000313" key="12">
    <source>
        <dbReference type="Proteomes" id="UP000035661"/>
    </source>
</evidence>
<dbReference type="GO" id="GO:0006614">
    <property type="term" value="P:SRP-dependent cotranslational protein targeting to membrane"/>
    <property type="evidence" value="ECO:0007669"/>
    <property type="project" value="InterPro"/>
</dbReference>
<dbReference type="InterPro" id="IPR036891">
    <property type="entry name" value="Signal_recog_part_SRP54_M_sf"/>
</dbReference>
<dbReference type="EC" id="3.6.5.4" evidence="9"/>
<organism evidence="11 12">
    <name type="scientific">Spiroplasma eriocheiris</name>
    <dbReference type="NCBI Taxonomy" id="315358"/>
    <lineage>
        <taxon>Bacteria</taxon>
        <taxon>Bacillati</taxon>
        <taxon>Mycoplasmatota</taxon>
        <taxon>Mollicutes</taxon>
        <taxon>Entomoplasmatales</taxon>
        <taxon>Spiroplasmataceae</taxon>
        <taxon>Spiroplasma</taxon>
    </lineage>
</organism>
<dbReference type="SMART" id="SM00382">
    <property type="entry name" value="AAA"/>
    <property type="match status" value="1"/>
</dbReference>
<keyword evidence="6 9" id="KW-0733">Signal recognition particle</keyword>
<reference evidence="11 12" key="1">
    <citation type="journal article" date="2015" name="Genome Biol. Evol.">
        <title>Found and Lost: The Fates of Horizontally Acquired Genes in Arthropod-Symbiotic Spiroplasma.</title>
        <authorList>
            <person name="Lo W.S."/>
            <person name="Gasparich G.E."/>
            <person name="Kuo C.H."/>
        </authorList>
    </citation>
    <scope>NUCLEOTIDE SEQUENCE [LARGE SCALE GENOMIC DNA]</scope>
    <source>
        <strain evidence="12">TDA-040725-5</strain>
    </source>
</reference>
<dbReference type="GO" id="GO:0005525">
    <property type="term" value="F:GTP binding"/>
    <property type="evidence" value="ECO:0007669"/>
    <property type="project" value="UniProtKB-UniRule"/>
</dbReference>
<accession>A0A0H3XIV2</accession>
<comment type="subunit">
    <text evidence="9">Part of the signal recognition particle protein translocation system, which is composed of SRP and FtsY.</text>
</comment>
<dbReference type="InterPro" id="IPR003593">
    <property type="entry name" value="AAA+_ATPase"/>
</dbReference>
<keyword evidence="3 9" id="KW-0378">Hydrolase</keyword>
<keyword evidence="12" id="KW-1185">Reference proteome</keyword>
<evidence type="ECO:0000313" key="11">
    <source>
        <dbReference type="EMBL" id="AKM54435.1"/>
    </source>
</evidence>
<dbReference type="PANTHER" id="PTHR11564:SF5">
    <property type="entry name" value="SIGNAL RECOGNITION PARTICLE SUBUNIT SRP54"/>
    <property type="match status" value="1"/>
</dbReference>
<dbReference type="STRING" id="315358.SERIO_v1c08750"/>
<evidence type="ECO:0000259" key="10">
    <source>
        <dbReference type="PROSITE" id="PS00300"/>
    </source>
</evidence>
<dbReference type="SMART" id="SM00962">
    <property type="entry name" value="SRP54"/>
    <property type="match status" value="1"/>
</dbReference>
<dbReference type="FunFam" id="3.40.50.300:FF:000022">
    <property type="entry name" value="Signal recognition particle 54 kDa subunit"/>
    <property type="match status" value="1"/>
</dbReference>
<comment type="similarity">
    <text evidence="1 9">Belongs to the GTP-binding SRP family. SRP54 subfamily.</text>
</comment>